<dbReference type="PANTHER" id="PTHR13554:SF10">
    <property type="entry name" value="26S PROTEASOME NON-ATPASE REGULATORY SUBUNIT 5"/>
    <property type="match status" value="1"/>
</dbReference>
<dbReference type="Proteomes" id="UP000007799">
    <property type="component" value="Unassembled WGS sequence"/>
</dbReference>
<gene>
    <name evidence="1" type="ORF">PTSG_02047</name>
</gene>
<keyword evidence="2" id="KW-1185">Reference proteome</keyword>
<dbReference type="RefSeq" id="XP_004998035.1">
    <property type="nucleotide sequence ID" value="XM_004997978.1"/>
</dbReference>
<organism evidence="2">
    <name type="scientific">Salpingoeca rosetta (strain ATCC 50818 / BSB-021)</name>
    <dbReference type="NCBI Taxonomy" id="946362"/>
    <lineage>
        <taxon>Eukaryota</taxon>
        <taxon>Choanoflagellata</taxon>
        <taxon>Craspedida</taxon>
        <taxon>Salpingoecidae</taxon>
        <taxon>Salpingoeca</taxon>
    </lineage>
</organism>
<protein>
    <submittedName>
        <fullName evidence="1">Uncharacterized protein</fullName>
    </submittedName>
</protein>
<accession>F2TZQ5</accession>
<dbReference type="GO" id="GO:0043248">
    <property type="term" value="P:proteasome assembly"/>
    <property type="evidence" value="ECO:0007669"/>
    <property type="project" value="InterPro"/>
</dbReference>
<dbReference type="InterPro" id="IPR019538">
    <property type="entry name" value="PSMD5"/>
</dbReference>
<evidence type="ECO:0000313" key="1">
    <source>
        <dbReference type="EMBL" id="EGD79079.1"/>
    </source>
</evidence>
<dbReference type="InParanoid" id="F2TZQ5"/>
<dbReference type="KEGG" id="sre:PTSG_02047"/>
<dbReference type="AlphaFoldDB" id="F2TZQ5"/>
<dbReference type="PANTHER" id="PTHR13554">
    <property type="entry name" value="26S PROTEASOME NON-ATPASE REGULATORY SUBUNIT 5-RELATED"/>
    <property type="match status" value="1"/>
</dbReference>
<evidence type="ECO:0000313" key="2">
    <source>
        <dbReference type="Proteomes" id="UP000007799"/>
    </source>
</evidence>
<dbReference type="GO" id="GO:0005829">
    <property type="term" value="C:cytosol"/>
    <property type="evidence" value="ECO:0007669"/>
    <property type="project" value="TreeGrafter"/>
</dbReference>
<dbReference type="EMBL" id="GL832957">
    <property type="protein sequence ID" value="EGD79079.1"/>
    <property type="molecule type" value="Genomic_DNA"/>
</dbReference>
<proteinExistence type="predicted"/>
<dbReference type="InterPro" id="IPR016024">
    <property type="entry name" value="ARM-type_fold"/>
</dbReference>
<name>F2TZQ5_SALR5</name>
<reference evidence="1" key="1">
    <citation type="submission" date="2009-08" db="EMBL/GenBank/DDBJ databases">
        <title>Annotation of Salpingoeca rosetta.</title>
        <authorList>
            <consortium name="The Broad Institute Genome Sequencing Platform"/>
            <person name="Russ C."/>
            <person name="Cuomo C."/>
            <person name="Burger G."/>
            <person name="Gray M.W."/>
            <person name="Holland P.W.H."/>
            <person name="King N."/>
            <person name="Lang F.B.F."/>
            <person name="Roger A.J."/>
            <person name="Ruiz-Trillo I."/>
            <person name="Young S.K."/>
            <person name="Zeng Q."/>
            <person name="Gargeya S."/>
            <person name="Alvarado L."/>
            <person name="Berlin A."/>
            <person name="Chapman S.B."/>
            <person name="Chen Z."/>
            <person name="Freedman E."/>
            <person name="Gellesch M."/>
            <person name="Goldberg J."/>
            <person name="Griggs A."/>
            <person name="Gujja S."/>
            <person name="Heilman E."/>
            <person name="Heiman D."/>
            <person name="Howarth C."/>
            <person name="Mehta T."/>
            <person name="Neiman D."/>
            <person name="Pearson M."/>
            <person name="Roberts A."/>
            <person name="Saif S."/>
            <person name="Shea T."/>
            <person name="Shenoy N."/>
            <person name="Sisk P."/>
            <person name="Stolte C."/>
            <person name="Sykes S."/>
            <person name="White J."/>
            <person name="Yandava C."/>
            <person name="Haas B."/>
            <person name="Nusbaum C."/>
            <person name="Birren B."/>
        </authorList>
    </citation>
    <scope>NUCLEOTIDE SEQUENCE [LARGE SCALE GENOMIC DNA]</scope>
    <source>
        <strain evidence="1">ATCC 50818</strain>
    </source>
</reference>
<dbReference type="Pfam" id="PF10508">
    <property type="entry name" value="Proteasom_PSMB"/>
    <property type="match status" value="1"/>
</dbReference>
<dbReference type="GeneID" id="16078631"/>
<sequence>MSDHPSLESIEAGEEFNLESARAVVNGIAKDGDDLLAVYAVEVIKKHLKSKVELDLLLEAGLTDAMNKVLDAGHEGDVMTSRVPSMLELAAHALKFEGAFEKLDAECNVMKHLAQYTASANQPVKASAFSATADLALCTANEGTILANAHYGTALENMTRAASLGGQSEVQVHALHCLAATFTRLSEAGSERAFQIVNEHVFNGERLLSRLVHLMKAAFEDVNTAAHAVLAGICHHAWGRKMLDSQPAFYEQATDRNSVRSYEVTKLRHKIASLYAANKDEGVDPVHRARYAVMVEEGAFAKDVVPRVEVATES</sequence>
<dbReference type="SUPFAM" id="SSF48371">
    <property type="entry name" value="ARM repeat"/>
    <property type="match status" value="1"/>
</dbReference>